<feature type="region of interest" description="Disordered" evidence="1">
    <location>
        <begin position="363"/>
        <end position="384"/>
    </location>
</feature>
<evidence type="ECO:0000259" key="2">
    <source>
        <dbReference type="Pfam" id="PF09588"/>
    </source>
</evidence>
<keyword evidence="4" id="KW-1185">Reference proteome</keyword>
<dbReference type="InterPro" id="IPR019080">
    <property type="entry name" value="YqaJ_viral_recombinase"/>
</dbReference>
<reference evidence="3 4" key="1">
    <citation type="submission" date="2021-03" db="EMBL/GenBank/DDBJ databases">
        <authorList>
            <person name="Stanton E."/>
        </authorList>
    </citation>
    <scope>NUCLEOTIDE SEQUENCE [LARGE SCALE GENOMIC DNA]</scope>
    <source>
        <strain evidence="3 4">2020EL-00037</strain>
    </source>
</reference>
<dbReference type="Gene3D" id="3.90.320.10">
    <property type="match status" value="1"/>
</dbReference>
<accession>A0AAP2BIE0</accession>
<dbReference type="SUPFAM" id="SSF52980">
    <property type="entry name" value="Restriction endonuclease-like"/>
    <property type="match status" value="1"/>
</dbReference>
<evidence type="ECO:0000256" key="1">
    <source>
        <dbReference type="SAM" id="MobiDB-lite"/>
    </source>
</evidence>
<proteinExistence type="predicted"/>
<feature type="compositionally biased region" description="Polar residues" evidence="1">
    <location>
        <begin position="363"/>
        <end position="377"/>
    </location>
</feature>
<dbReference type="EMBL" id="JAGKON010000013">
    <property type="protein sequence ID" value="MBQ0600811.1"/>
    <property type="molecule type" value="Genomic_DNA"/>
</dbReference>
<organism evidence="3 4">
    <name type="scientific">Klebsiella oxytoca</name>
    <dbReference type="NCBI Taxonomy" id="571"/>
    <lineage>
        <taxon>Bacteria</taxon>
        <taxon>Pseudomonadati</taxon>
        <taxon>Pseudomonadota</taxon>
        <taxon>Gammaproteobacteria</taxon>
        <taxon>Enterobacterales</taxon>
        <taxon>Enterobacteriaceae</taxon>
        <taxon>Klebsiella/Raoultella group</taxon>
        <taxon>Klebsiella</taxon>
    </lineage>
</organism>
<dbReference type="InterPro" id="IPR017482">
    <property type="entry name" value="Lambda-type_endonuclease"/>
</dbReference>
<dbReference type="Proteomes" id="UP000673434">
    <property type="component" value="Unassembled WGS sequence"/>
</dbReference>
<dbReference type="NCBIfam" id="TIGR03033">
    <property type="entry name" value="phage_rel_nuc"/>
    <property type="match status" value="1"/>
</dbReference>
<feature type="domain" description="YqaJ viral recombinase" evidence="2">
    <location>
        <begin position="16"/>
        <end position="153"/>
    </location>
</feature>
<gene>
    <name evidence="3" type="ORF">J7S78_13520</name>
</gene>
<evidence type="ECO:0000313" key="4">
    <source>
        <dbReference type="Proteomes" id="UP000673434"/>
    </source>
</evidence>
<dbReference type="AlphaFoldDB" id="A0AAP2BIE0"/>
<dbReference type="InterPro" id="IPR011604">
    <property type="entry name" value="PDDEXK-like_dom_sf"/>
</dbReference>
<protein>
    <submittedName>
        <fullName evidence="3">YqaJ viral recombinase family protein</fullName>
    </submittedName>
</protein>
<dbReference type="Pfam" id="PF09588">
    <property type="entry name" value="YqaJ"/>
    <property type="match status" value="1"/>
</dbReference>
<name>A0AAP2BIE0_KLEOX</name>
<comment type="caution">
    <text evidence="3">The sequence shown here is derived from an EMBL/GenBank/DDBJ whole genome shotgun (WGS) entry which is preliminary data.</text>
</comment>
<dbReference type="InterPro" id="IPR011335">
    <property type="entry name" value="Restrct_endonuc-II-like"/>
</dbReference>
<sequence length="384" mass="42845">MNSVMVVVDVEQGTPEWLEWRKTGVTATCAPILMGADSSTKTPYQLYLQYAGLLEPEDLSVIKQVRAGKLNEPLARAWAERKYGQISLPLCVSHRDYPHMIASLDGQFDDMNLLEIKNLSAQKHLDILEKQTKSPDFRYYFWQAQHQLFVTGAPGVYLLFWSAKDEPIVFYIKPNLDCHRRLLKRSTEFFDSVKNKTAPAFDKEKDVLLISDAEILKQTPGFTVPSDLNVRVSALRGHASALDKAKAEVERLEKLTKAGIAGLADSLGFRPDDLIRLDGFGIRYIESVSKGTTNWKSLAKKLVPNVNPDEHPDCINNDKKTSKLTTYEYVATSSDTIAVSVPDVVKQSPYMFLPQTQTIAFDNGSSDSGAAQSNVSESDGVMIF</sequence>
<evidence type="ECO:0000313" key="3">
    <source>
        <dbReference type="EMBL" id="MBQ0600811.1"/>
    </source>
</evidence>
<dbReference type="RefSeq" id="WP_210846218.1">
    <property type="nucleotide sequence ID" value="NZ_JAGKON010000013.1"/>
</dbReference>